<dbReference type="RefSeq" id="WP_357984998.1">
    <property type="nucleotide sequence ID" value="NZ_JBFAIH010000021.1"/>
</dbReference>
<evidence type="ECO:0000313" key="2">
    <source>
        <dbReference type="Proteomes" id="UP001551658"/>
    </source>
</evidence>
<accession>A0ABV3FG94</accession>
<comment type="caution">
    <text evidence="1">The sequence shown here is derived from an EMBL/GenBank/DDBJ whole genome shotgun (WGS) entry which is preliminary data.</text>
</comment>
<sequence length="113" mass="12457">MGVVWAMTLPGLVCLLIAVSFAEVVVNRLTGGRFLPWTRRRGSRTVAATGFEQVSAMFQGSKHIEFEQRQHTLMHRDEENDAAPPLLAFDSATNRVTLRPVTSTDSAPAPHPE</sequence>
<keyword evidence="2" id="KW-1185">Reference proteome</keyword>
<dbReference type="Proteomes" id="UP001551658">
    <property type="component" value="Unassembled WGS sequence"/>
</dbReference>
<reference evidence="1 2" key="1">
    <citation type="submission" date="2024-06" db="EMBL/GenBank/DDBJ databases">
        <title>The Natural Products Discovery Center: Release of the First 8490 Sequenced Strains for Exploring Actinobacteria Biosynthetic Diversity.</title>
        <authorList>
            <person name="Kalkreuter E."/>
            <person name="Kautsar S.A."/>
            <person name="Yang D."/>
            <person name="Bader C.D."/>
            <person name="Teijaro C.N."/>
            <person name="Fluegel L."/>
            <person name="Davis C.M."/>
            <person name="Simpson J.R."/>
            <person name="Lauterbach L."/>
            <person name="Steele A.D."/>
            <person name="Gui C."/>
            <person name="Meng S."/>
            <person name="Li G."/>
            <person name="Viehrig K."/>
            <person name="Ye F."/>
            <person name="Su P."/>
            <person name="Kiefer A.F."/>
            <person name="Nichols A."/>
            <person name="Cepeda A.J."/>
            <person name="Yan W."/>
            <person name="Fan B."/>
            <person name="Jiang Y."/>
            <person name="Adhikari A."/>
            <person name="Zheng C.-J."/>
            <person name="Schuster L."/>
            <person name="Cowan T.M."/>
            <person name="Smanski M.J."/>
            <person name="Chevrette M.G."/>
            <person name="De Carvalho L.P.S."/>
            <person name="Shen B."/>
        </authorList>
    </citation>
    <scope>NUCLEOTIDE SEQUENCE [LARGE SCALE GENOMIC DNA]</scope>
    <source>
        <strain evidence="1 2">NPDC050671</strain>
    </source>
</reference>
<proteinExistence type="predicted"/>
<dbReference type="EMBL" id="JBFAIH010000021">
    <property type="protein sequence ID" value="MEV0366655.1"/>
    <property type="molecule type" value="Genomic_DNA"/>
</dbReference>
<dbReference type="InterPro" id="IPR045684">
    <property type="entry name" value="DUF6191"/>
</dbReference>
<dbReference type="Pfam" id="PF19690">
    <property type="entry name" value="DUF6191"/>
    <property type="match status" value="1"/>
</dbReference>
<organism evidence="1 2">
    <name type="scientific">Nocardia fusca</name>
    <dbReference type="NCBI Taxonomy" id="941183"/>
    <lineage>
        <taxon>Bacteria</taxon>
        <taxon>Bacillati</taxon>
        <taxon>Actinomycetota</taxon>
        <taxon>Actinomycetes</taxon>
        <taxon>Mycobacteriales</taxon>
        <taxon>Nocardiaceae</taxon>
        <taxon>Nocardia</taxon>
    </lineage>
</organism>
<evidence type="ECO:0000313" key="1">
    <source>
        <dbReference type="EMBL" id="MEV0366655.1"/>
    </source>
</evidence>
<protein>
    <submittedName>
        <fullName evidence="1">DUF6191 domain-containing protein</fullName>
    </submittedName>
</protein>
<gene>
    <name evidence="1" type="ORF">AB0H72_28565</name>
</gene>
<name>A0ABV3FG94_9NOCA</name>